<accession>A0A395JIA5</accession>
<feature type="domain" description="CAAX prenyl protease 2/Lysostaphin resistance protein A-like" evidence="2">
    <location>
        <begin position="102"/>
        <end position="189"/>
    </location>
</feature>
<dbReference type="GO" id="GO:0006508">
    <property type="term" value="P:proteolysis"/>
    <property type="evidence" value="ECO:0007669"/>
    <property type="project" value="UniProtKB-KW"/>
</dbReference>
<protein>
    <submittedName>
        <fullName evidence="3">Membrane protease YdiL (CAAX protease family)</fullName>
    </submittedName>
</protein>
<proteinExistence type="predicted"/>
<dbReference type="InterPro" id="IPR052710">
    <property type="entry name" value="CAAX_protease"/>
</dbReference>
<dbReference type="PANTHER" id="PTHR36435:SF1">
    <property type="entry name" value="CAAX AMINO TERMINAL PROTEASE FAMILY PROTEIN"/>
    <property type="match status" value="1"/>
</dbReference>
<sequence>MRSYGKPYLDAIVKPLYRSLTLRDVLPSALIITILGLAACYWLPSVWTLNGRLGWAAAPLGAVSGVLLYGICFFATQAPMINRLSVQQLNQTLHQLFRNFSWRDILIVSCLAGVGEELLVRGALQSWLSDAINPWVGILLASLVFGLMHYLSRVYVIVTMLLGCLFGIGLYLSQSIIYVVVAHAAYDVMAFFIIVKRPHMLGLDSNDETSLLPIRDRY</sequence>
<keyword evidence="1" id="KW-1133">Transmembrane helix</keyword>
<evidence type="ECO:0000256" key="1">
    <source>
        <dbReference type="SAM" id="Phobius"/>
    </source>
</evidence>
<keyword evidence="3" id="KW-0378">Hydrolase</keyword>
<feature type="transmembrane region" description="Helical" evidence="1">
    <location>
        <begin position="25"/>
        <end position="44"/>
    </location>
</feature>
<keyword evidence="1" id="KW-0472">Membrane</keyword>
<evidence type="ECO:0000259" key="2">
    <source>
        <dbReference type="Pfam" id="PF02517"/>
    </source>
</evidence>
<evidence type="ECO:0000313" key="4">
    <source>
        <dbReference type="Proteomes" id="UP000253083"/>
    </source>
</evidence>
<dbReference type="GO" id="GO:0080120">
    <property type="term" value="P:CAAX-box protein maturation"/>
    <property type="evidence" value="ECO:0007669"/>
    <property type="project" value="UniProtKB-ARBA"/>
</dbReference>
<feature type="transmembrane region" description="Helical" evidence="1">
    <location>
        <begin position="56"/>
        <end position="75"/>
    </location>
</feature>
<name>A0A395JIA5_9GAMM</name>
<keyword evidence="4" id="KW-1185">Reference proteome</keyword>
<dbReference type="InterPro" id="IPR003675">
    <property type="entry name" value="Rce1/LyrA-like_dom"/>
</dbReference>
<evidence type="ECO:0000313" key="3">
    <source>
        <dbReference type="EMBL" id="RBP48474.1"/>
    </source>
</evidence>
<keyword evidence="1" id="KW-0812">Transmembrane</keyword>
<feature type="transmembrane region" description="Helical" evidence="1">
    <location>
        <begin position="154"/>
        <end position="171"/>
    </location>
</feature>
<gene>
    <name evidence="3" type="ORF">DFR28_10776</name>
</gene>
<dbReference type="Proteomes" id="UP000253083">
    <property type="component" value="Unassembled WGS sequence"/>
</dbReference>
<dbReference type="Pfam" id="PF02517">
    <property type="entry name" value="Rce1-like"/>
    <property type="match status" value="1"/>
</dbReference>
<dbReference type="PANTHER" id="PTHR36435">
    <property type="entry name" value="SLR1288 PROTEIN"/>
    <property type="match status" value="1"/>
</dbReference>
<organism evidence="3 4">
    <name type="scientific">Arenicella xantha</name>
    <dbReference type="NCBI Taxonomy" id="644221"/>
    <lineage>
        <taxon>Bacteria</taxon>
        <taxon>Pseudomonadati</taxon>
        <taxon>Pseudomonadota</taxon>
        <taxon>Gammaproteobacteria</taxon>
        <taxon>Arenicellales</taxon>
        <taxon>Arenicellaceae</taxon>
        <taxon>Arenicella</taxon>
    </lineage>
</organism>
<keyword evidence="3" id="KW-0645">Protease</keyword>
<reference evidence="3 4" key="1">
    <citation type="submission" date="2018-06" db="EMBL/GenBank/DDBJ databases">
        <title>Genomic Encyclopedia of Type Strains, Phase IV (KMG-IV): sequencing the most valuable type-strain genomes for metagenomic binning, comparative biology and taxonomic classification.</title>
        <authorList>
            <person name="Goeker M."/>
        </authorList>
    </citation>
    <scope>NUCLEOTIDE SEQUENCE [LARGE SCALE GENOMIC DNA]</scope>
    <source>
        <strain evidence="3 4">DSM 24032</strain>
    </source>
</reference>
<dbReference type="InParanoid" id="A0A395JIA5"/>
<feature type="transmembrane region" description="Helical" evidence="1">
    <location>
        <begin position="177"/>
        <end position="195"/>
    </location>
</feature>
<dbReference type="OrthoDB" id="118729at2"/>
<dbReference type="EMBL" id="QNRT01000007">
    <property type="protein sequence ID" value="RBP48474.1"/>
    <property type="molecule type" value="Genomic_DNA"/>
</dbReference>
<comment type="caution">
    <text evidence="3">The sequence shown here is derived from an EMBL/GenBank/DDBJ whole genome shotgun (WGS) entry which is preliminary data.</text>
</comment>
<dbReference type="GO" id="GO:0004175">
    <property type="term" value="F:endopeptidase activity"/>
    <property type="evidence" value="ECO:0007669"/>
    <property type="project" value="UniProtKB-ARBA"/>
</dbReference>
<dbReference type="AlphaFoldDB" id="A0A395JIA5"/>